<evidence type="ECO:0000313" key="1">
    <source>
        <dbReference type="EMBL" id="KAF6032229.1"/>
    </source>
</evidence>
<gene>
    <name evidence="1" type="ORF">EB796_009448</name>
</gene>
<proteinExistence type="predicted"/>
<reference evidence="1" key="1">
    <citation type="submission" date="2020-06" db="EMBL/GenBank/DDBJ databases">
        <title>Draft genome of Bugula neritina, a colonial animal packing powerful symbionts and potential medicines.</title>
        <authorList>
            <person name="Rayko M."/>
        </authorList>
    </citation>
    <scope>NUCLEOTIDE SEQUENCE [LARGE SCALE GENOMIC DNA]</scope>
    <source>
        <strain evidence="1">Kwan_BN1</strain>
    </source>
</reference>
<organism evidence="1 2">
    <name type="scientific">Bugula neritina</name>
    <name type="common">Brown bryozoan</name>
    <name type="synonym">Sertularia neritina</name>
    <dbReference type="NCBI Taxonomy" id="10212"/>
    <lineage>
        <taxon>Eukaryota</taxon>
        <taxon>Metazoa</taxon>
        <taxon>Spiralia</taxon>
        <taxon>Lophotrochozoa</taxon>
        <taxon>Bryozoa</taxon>
        <taxon>Gymnolaemata</taxon>
        <taxon>Cheilostomatida</taxon>
        <taxon>Flustrina</taxon>
        <taxon>Buguloidea</taxon>
        <taxon>Bugulidae</taxon>
        <taxon>Bugula</taxon>
    </lineage>
</organism>
<dbReference type="EMBL" id="VXIV02001524">
    <property type="protein sequence ID" value="KAF6032229.1"/>
    <property type="molecule type" value="Genomic_DNA"/>
</dbReference>
<dbReference type="AlphaFoldDB" id="A0A7J7K0S1"/>
<comment type="caution">
    <text evidence="1">The sequence shown here is derived from an EMBL/GenBank/DDBJ whole genome shotgun (WGS) entry which is preliminary data.</text>
</comment>
<sequence>MSNSIAGMELKKKLHALSSEHHRQLVSLHRDKLELRYFIRNLKKCDSDQHPNALRYLQVKKSSISPRIDMLPAIQGANSNPYFSNSKQRSIRNKSLKQCDSTFLQTGKRIRL</sequence>
<dbReference type="Proteomes" id="UP000593567">
    <property type="component" value="Unassembled WGS sequence"/>
</dbReference>
<protein>
    <submittedName>
        <fullName evidence="1">Uncharacterized protein</fullName>
    </submittedName>
</protein>
<evidence type="ECO:0000313" key="2">
    <source>
        <dbReference type="Proteomes" id="UP000593567"/>
    </source>
</evidence>
<keyword evidence="2" id="KW-1185">Reference proteome</keyword>
<accession>A0A7J7K0S1</accession>
<name>A0A7J7K0S1_BUGNE</name>